<dbReference type="InterPro" id="IPR002346">
    <property type="entry name" value="Mopterin_DH_FAD-bd"/>
</dbReference>
<gene>
    <name evidence="5" type="ORF">METZ01_LOCUS122918</name>
</gene>
<dbReference type="SMART" id="SM01092">
    <property type="entry name" value="CO_deh_flav_C"/>
    <property type="match status" value="1"/>
</dbReference>
<protein>
    <recommendedName>
        <fullName evidence="4">FAD-binding PCMH-type domain-containing protein</fullName>
    </recommendedName>
</protein>
<dbReference type="SUPFAM" id="SSF55447">
    <property type="entry name" value="CO dehydrogenase flavoprotein C-terminal domain-like"/>
    <property type="match status" value="1"/>
</dbReference>
<name>A0A381XZ68_9ZZZZ</name>
<dbReference type="Gene3D" id="3.30.465.10">
    <property type="match status" value="1"/>
</dbReference>
<evidence type="ECO:0000259" key="4">
    <source>
        <dbReference type="PROSITE" id="PS51387"/>
    </source>
</evidence>
<proteinExistence type="predicted"/>
<reference evidence="5" key="1">
    <citation type="submission" date="2018-05" db="EMBL/GenBank/DDBJ databases">
        <authorList>
            <person name="Lanie J.A."/>
            <person name="Ng W.-L."/>
            <person name="Kazmierczak K.M."/>
            <person name="Andrzejewski T.M."/>
            <person name="Davidsen T.M."/>
            <person name="Wayne K.J."/>
            <person name="Tettelin H."/>
            <person name="Glass J.I."/>
            <person name="Rusch D."/>
            <person name="Podicherti R."/>
            <person name="Tsui H.-C.T."/>
            <person name="Winkler M.E."/>
        </authorList>
    </citation>
    <scope>NUCLEOTIDE SEQUENCE</scope>
</reference>
<dbReference type="EMBL" id="UINC01016917">
    <property type="protein sequence ID" value="SVA70064.1"/>
    <property type="molecule type" value="Genomic_DNA"/>
</dbReference>
<keyword evidence="3" id="KW-0560">Oxidoreductase</keyword>
<organism evidence="5">
    <name type="scientific">marine metagenome</name>
    <dbReference type="NCBI Taxonomy" id="408172"/>
    <lineage>
        <taxon>unclassified sequences</taxon>
        <taxon>metagenomes</taxon>
        <taxon>ecological metagenomes</taxon>
    </lineage>
</organism>
<sequence>MYEFNYHRPSSITEAKKLFLELDDASFLAGGHTLLPSMKQRLAAPSDLIDLSAIDGLSGIQEVDGEIVIGAMTCHDDVATSSLVGNAISALAHLAGGIGDAQVRNRGTIGGSVSNADPAADYPAGLLGLGARVLTTAGEILSDEFFTGMFETALPEGELLESLVFPVPEAAAYLKFPNPASRYATVGVFVARTNAGIRVAVTGAAASVFRWHDAEMALAADFSEGALAGLSISGVEMNHDLHASADYRVHLCGVMTRRAVAEMTG</sequence>
<dbReference type="PANTHER" id="PTHR42659">
    <property type="entry name" value="XANTHINE DEHYDROGENASE SUBUNIT C-RELATED"/>
    <property type="match status" value="1"/>
</dbReference>
<keyword evidence="2" id="KW-0274">FAD</keyword>
<dbReference type="InterPro" id="IPR005107">
    <property type="entry name" value="CO_DH_flav_C"/>
</dbReference>
<dbReference type="InterPro" id="IPR016169">
    <property type="entry name" value="FAD-bd_PCMH_sub2"/>
</dbReference>
<evidence type="ECO:0000256" key="1">
    <source>
        <dbReference type="ARBA" id="ARBA00022630"/>
    </source>
</evidence>
<dbReference type="PROSITE" id="PS51387">
    <property type="entry name" value="FAD_PCMH"/>
    <property type="match status" value="1"/>
</dbReference>
<dbReference type="SUPFAM" id="SSF56176">
    <property type="entry name" value="FAD-binding/transporter-associated domain-like"/>
    <property type="match status" value="1"/>
</dbReference>
<dbReference type="InterPro" id="IPR036318">
    <property type="entry name" value="FAD-bd_PCMH-like_sf"/>
</dbReference>
<accession>A0A381XZ68</accession>
<keyword evidence="1" id="KW-0285">Flavoprotein</keyword>
<dbReference type="Gene3D" id="3.30.390.50">
    <property type="entry name" value="CO dehydrogenase flavoprotein, C-terminal domain"/>
    <property type="match status" value="1"/>
</dbReference>
<evidence type="ECO:0000313" key="5">
    <source>
        <dbReference type="EMBL" id="SVA70064.1"/>
    </source>
</evidence>
<dbReference type="AlphaFoldDB" id="A0A381XZ68"/>
<dbReference type="InterPro" id="IPR016167">
    <property type="entry name" value="FAD-bd_PCMH_sub1"/>
</dbReference>
<evidence type="ECO:0000256" key="2">
    <source>
        <dbReference type="ARBA" id="ARBA00022827"/>
    </source>
</evidence>
<dbReference type="Pfam" id="PF00941">
    <property type="entry name" value="FAD_binding_5"/>
    <property type="match status" value="1"/>
</dbReference>
<feature type="domain" description="FAD-binding PCMH-type" evidence="4">
    <location>
        <begin position="1"/>
        <end position="170"/>
    </location>
</feature>
<dbReference type="PANTHER" id="PTHR42659:SF2">
    <property type="entry name" value="XANTHINE DEHYDROGENASE SUBUNIT C-RELATED"/>
    <property type="match status" value="1"/>
</dbReference>
<dbReference type="InterPro" id="IPR051312">
    <property type="entry name" value="Diverse_Substr_Oxidored"/>
</dbReference>
<dbReference type="GO" id="GO:0071949">
    <property type="term" value="F:FAD binding"/>
    <property type="evidence" value="ECO:0007669"/>
    <property type="project" value="InterPro"/>
</dbReference>
<dbReference type="Gene3D" id="3.30.43.10">
    <property type="entry name" value="Uridine Diphospho-n-acetylenolpyruvylglucosamine Reductase, domain 2"/>
    <property type="match status" value="1"/>
</dbReference>
<dbReference type="InterPro" id="IPR016166">
    <property type="entry name" value="FAD-bd_PCMH"/>
</dbReference>
<evidence type="ECO:0000256" key="3">
    <source>
        <dbReference type="ARBA" id="ARBA00023002"/>
    </source>
</evidence>
<dbReference type="GO" id="GO:0016491">
    <property type="term" value="F:oxidoreductase activity"/>
    <property type="evidence" value="ECO:0007669"/>
    <property type="project" value="UniProtKB-KW"/>
</dbReference>
<dbReference type="InterPro" id="IPR036683">
    <property type="entry name" value="CO_DH_flav_C_dom_sf"/>
</dbReference>